<dbReference type="Gene3D" id="3.40.630.30">
    <property type="match status" value="1"/>
</dbReference>
<feature type="domain" description="N-acetyltransferase" evidence="3">
    <location>
        <begin position="2"/>
        <end position="171"/>
    </location>
</feature>
<evidence type="ECO:0000256" key="1">
    <source>
        <dbReference type="ARBA" id="ARBA00022679"/>
    </source>
</evidence>
<dbReference type="InterPro" id="IPR008125">
    <property type="entry name" value="Streptothricin_AcTrfase"/>
</dbReference>
<reference evidence="4" key="1">
    <citation type="submission" date="2020-10" db="EMBL/GenBank/DDBJ databases">
        <authorList>
            <person name="Gilroy R."/>
        </authorList>
    </citation>
    <scope>NUCLEOTIDE SEQUENCE</scope>
    <source>
        <strain evidence="4">ChiHile30-977</strain>
    </source>
</reference>
<keyword evidence="2" id="KW-0012">Acyltransferase</keyword>
<dbReference type="CDD" id="cd04301">
    <property type="entry name" value="NAT_SF"/>
    <property type="match status" value="1"/>
</dbReference>
<dbReference type="InterPro" id="IPR000182">
    <property type="entry name" value="GNAT_dom"/>
</dbReference>
<name>A0A9D0YU77_9FIRM</name>
<dbReference type="InterPro" id="IPR050832">
    <property type="entry name" value="Bact_Acetyltransf"/>
</dbReference>
<dbReference type="PROSITE" id="PS51186">
    <property type="entry name" value="GNAT"/>
    <property type="match status" value="1"/>
</dbReference>
<sequence length="187" mass="20477">MIEIRKAASDTLKLLYTVEDRRLDSEEVLVRAKGGAFTLDYKPLPGALWRMGGAQSDSGIAPERWLEDSDRDAYLAWLDGQLAGQMLVEAWEYGLARVRDVRVALSLRRRGVGESLLALAEEWARAKHFGGLCAETQDGNAGACQFLSACGFALGGVDTLRYAARAQGALQAGGLRPCALTFYRFFK</sequence>
<dbReference type="EMBL" id="DVFI01000007">
    <property type="protein sequence ID" value="HIQ62048.1"/>
    <property type="molecule type" value="Genomic_DNA"/>
</dbReference>
<dbReference type="SUPFAM" id="SSF55729">
    <property type="entry name" value="Acyl-CoA N-acyltransferases (Nat)"/>
    <property type="match status" value="1"/>
</dbReference>
<dbReference type="GO" id="GO:0016747">
    <property type="term" value="F:acyltransferase activity, transferring groups other than amino-acyl groups"/>
    <property type="evidence" value="ECO:0007669"/>
    <property type="project" value="InterPro"/>
</dbReference>
<evidence type="ECO:0000259" key="3">
    <source>
        <dbReference type="PROSITE" id="PS51186"/>
    </source>
</evidence>
<dbReference type="PRINTS" id="PR01754">
    <property type="entry name" value="SACTRNSFRASE"/>
</dbReference>
<dbReference type="InterPro" id="IPR016181">
    <property type="entry name" value="Acyl_CoA_acyltransferase"/>
</dbReference>
<keyword evidence="1" id="KW-0808">Transferase</keyword>
<dbReference type="PANTHER" id="PTHR43877">
    <property type="entry name" value="AMINOALKYLPHOSPHONATE N-ACETYLTRANSFERASE-RELATED-RELATED"/>
    <property type="match status" value="1"/>
</dbReference>
<protein>
    <submittedName>
        <fullName evidence="4">GNAT family N-acetyltransferase</fullName>
    </submittedName>
</protein>
<comment type="caution">
    <text evidence="4">The sequence shown here is derived from an EMBL/GenBank/DDBJ whole genome shotgun (WGS) entry which is preliminary data.</text>
</comment>
<dbReference type="Proteomes" id="UP000886819">
    <property type="component" value="Unassembled WGS sequence"/>
</dbReference>
<evidence type="ECO:0000313" key="4">
    <source>
        <dbReference type="EMBL" id="HIQ62048.1"/>
    </source>
</evidence>
<gene>
    <name evidence="4" type="ORF">IAA66_00500</name>
</gene>
<accession>A0A9D0YU77</accession>
<evidence type="ECO:0000313" key="5">
    <source>
        <dbReference type="Proteomes" id="UP000886819"/>
    </source>
</evidence>
<dbReference type="AlphaFoldDB" id="A0A9D0YU77"/>
<reference evidence="4" key="2">
    <citation type="journal article" date="2021" name="PeerJ">
        <title>Extensive microbial diversity within the chicken gut microbiome revealed by metagenomics and culture.</title>
        <authorList>
            <person name="Gilroy R."/>
            <person name="Ravi A."/>
            <person name="Getino M."/>
            <person name="Pursley I."/>
            <person name="Horton D.L."/>
            <person name="Alikhan N.F."/>
            <person name="Baker D."/>
            <person name="Gharbi K."/>
            <person name="Hall N."/>
            <person name="Watson M."/>
            <person name="Adriaenssens E.M."/>
            <person name="Foster-Nyarko E."/>
            <person name="Jarju S."/>
            <person name="Secka A."/>
            <person name="Antonio M."/>
            <person name="Oren A."/>
            <person name="Chaudhuri R.R."/>
            <person name="La Ragione R."/>
            <person name="Hildebrand F."/>
            <person name="Pallen M.J."/>
        </authorList>
    </citation>
    <scope>NUCLEOTIDE SEQUENCE</scope>
    <source>
        <strain evidence="4">ChiHile30-977</strain>
    </source>
</reference>
<organism evidence="4 5">
    <name type="scientific">Candidatus Avichristensenella intestinipullorum</name>
    <dbReference type="NCBI Taxonomy" id="2840693"/>
    <lineage>
        <taxon>Bacteria</taxon>
        <taxon>Bacillati</taxon>
        <taxon>Bacillota</taxon>
        <taxon>Clostridia</taxon>
        <taxon>Candidatus Avichristensenella</taxon>
    </lineage>
</organism>
<evidence type="ECO:0000256" key="2">
    <source>
        <dbReference type="ARBA" id="ARBA00023315"/>
    </source>
</evidence>
<proteinExistence type="predicted"/>
<dbReference type="Pfam" id="PF00583">
    <property type="entry name" value="Acetyltransf_1"/>
    <property type="match status" value="1"/>
</dbReference>